<gene>
    <name evidence="2" type="ORF">OM944_03840</name>
</gene>
<feature type="chain" id="PRO_5047548534" evidence="1">
    <location>
        <begin position="20"/>
        <end position="195"/>
    </location>
</feature>
<reference evidence="2" key="1">
    <citation type="submission" date="2022-10" db="EMBL/GenBank/DDBJ databases">
        <title>Algoriphagus sp. a novel bacteria isolate from halophytes salicornia europaea.</title>
        <authorList>
            <person name="Peng Y."/>
            <person name="Jiang L."/>
            <person name="Lee J."/>
        </authorList>
    </citation>
    <scope>NUCLEOTIDE SEQUENCE</scope>
    <source>
        <strain evidence="2">TR-M5</strain>
    </source>
</reference>
<evidence type="ECO:0000313" key="2">
    <source>
        <dbReference type="EMBL" id="UZD23625.1"/>
    </source>
</evidence>
<dbReference type="Proteomes" id="UP001163156">
    <property type="component" value="Chromosome"/>
</dbReference>
<dbReference type="EMBL" id="CP110226">
    <property type="protein sequence ID" value="UZD23625.1"/>
    <property type="molecule type" value="Genomic_DNA"/>
</dbReference>
<accession>A0ABY6MIM2</accession>
<organism evidence="2 3">
    <name type="scientific">Algoriphagus halophytocola</name>
    <dbReference type="NCBI Taxonomy" id="2991499"/>
    <lineage>
        <taxon>Bacteria</taxon>
        <taxon>Pseudomonadati</taxon>
        <taxon>Bacteroidota</taxon>
        <taxon>Cytophagia</taxon>
        <taxon>Cytophagales</taxon>
        <taxon>Cyclobacteriaceae</taxon>
        <taxon>Algoriphagus</taxon>
    </lineage>
</organism>
<protein>
    <submittedName>
        <fullName evidence="2">Uncharacterized protein</fullName>
    </submittedName>
</protein>
<keyword evidence="1" id="KW-0732">Signal</keyword>
<name>A0ABY6MIM2_9BACT</name>
<evidence type="ECO:0000256" key="1">
    <source>
        <dbReference type="SAM" id="SignalP"/>
    </source>
</evidence>
<sequence>MKTLFTVALAGALSFGAFAADASEDLKELSAVNTNFKKVNVTLKEGVGIARISILTPEGKYLNSRKVKVKDQNVVVPYDLANLPVGEYQIRIETEDEEIQYKVETKEQPNPAAALPLMAYGKIMNDHTIRLSVVGLLEPGVQVKVFSAITDKVIYQEKVDQPEGFAKNYSFNGIGADEIYMELTDAKGRMKTLHF</sequence>
<feature type="signal peptide" evidence="1">
    <location>
        <begin position="1"/>
        <end position="19"/>
    </location>
</feature>
<keyword evidence="3" id="KW-1185">Reference proteome</keyword>
<evidence type="ECO:0000313" key="3">
    <source>
        <dbReference type="Proteomes" id="UP001163156"/>
    </source>
</evidence>
<dbReference type="RefSeq" id="WP_264810184.1">
    <property type="nucleotide sequence ID" value="NZ_CP110226.1"/>
</dbReference>
<proteinExistence type="predicted"/>